<keyword evidence="4" id="KW-1134">Transmembrane beta strand</keyword>
<keyword evidence="3" id="KW-0813">Transport</keyword>
<evidence type="ECO:0000256" key="10">
    <source>
        <dbReference type="ARBA" id="ARBA00023114"/>
    </source>
</evidence>
<keyword evidence="7" id="KW-0732">Signal</keyword>
<keyword evidence="19" id="KW-1185">Reference proteome</keyword>
<dbReference type="GO" id="GO:0015159">
    <property type="term" value="F:polysaccharide transmembrane transporter activity"/>
    <property type="evidence" value="ECO:0007669"/>
    <property type="project" value="InterPro"/>
</dbReference>
<dbReference type="InterPro" id="IPR054765">
    <property type="entry name" value="SLBB_dom"/>
</dbReference>
<dbReference type="EMBL" id="NQWH01000004">
    <property type="protein sequence ID" value="PHP28869.1"/>
    <property type="molecule type" value="Genomic_DNA"/>
</dbReference>
<keyword evidence="9" id="KW-0406">Ion transport</keyword>
<comment type="similarity">
    <text evidence="2">Belongs to the BexD/CtrA/VexA family.</text>
</comment>
<comment type="subcellular location">
    <subcellularLocation>
        <location evidence="1">Cell outer membrane</location>
        <topology evidence="1">Multi-pass membrane protein</topology>
    </subcellularLocation>
</comment>
<feature type="domain" description="Polysaccharide export protein N-terminal" evidence="16">
    <location>
        <begin position="112"/>
        <end position="191"/>
    </location>
</feature>
<evidence type="ECO:0000259" key="17">
    <source>
        <dbReference type="Pfam" id="PF22461"/>
    </source>
</evidence>
<evidence type="ECO:0000256" key="11">
    <source>
        <dbReference type="ARBA" id="ARBA00023136"/>
    </source>
</evidence>
<dbReference type="Pfam" id="PF22461">
    <property type="entry name" value="SLBB_2"/>
    <property type="match status" value="1"/>
</dbReference>
<evidence type="ECO:0000256" key="6">
    <source>
        <dbReference type="ARBA" id="ARBA00022692"/>
    </source>
</evidence>
<evidence type="ECO:0000313" key="18">
    <source>
        <dbReference type="EMBL" id="PHP28869.1"/>
    </source>
</evidence>
<evidence type="ECO:0000256" key="8">
    <source>
        <dbReference type="ARBA" id="ARBA00023047"/>
    </source>
</evidence>
<evidence type="ECO:0000313" key="19">
    <source>
        <dbReference type="Proteomes" id="UP000221860"/>
    </source>
</evidence>
<name>A0A2G1MJD4_9RHOB</name>
<keyword evidence="12" id="KW-0564">Palmitate</keyword>
<dbReference type="AlphaFoldDB" id="A0A2G1MJD4"/>
<feature type="domain" description="SLBB" evidence="17">
    <location>
        <begin position="200"/>
        <end position="274"/>
    </location>
</feature>
<dbReference type="Proteomes" id="UP000221860">
    <property type="component" value="Unassembled WGS sequence"/>
</dbReference>
<evidence type="ECO:0000256" key="12">
    <source>
        <dbReference type="ARBA" id="ARBA00023139"/>
    </source>
</evidence>
<evidence type="ECO:0000256" key="2">
    <source>
        <dbReference type="ARBA" id="ARBA00009450"/>
    </source>
</evidence>
<evidence type="ECO:0000256" key="4">
    <source>
        <dbReference type="ARBA" id="ARBA00022452"/>
    </source>
</evidence>
<keyword evidence="8" id="KW-0625">Polysaccharide transport</keyword>
<evidence type="ECO:0000256" key="1">
    <source>
        <dbReference type="ARBA" id="ARBA00004571"/>
    </source>
</evidence>
<reference evidence="18 19" key="1">
    <citation type="submission" date="2017-08" db="EMBL/GenBank/DDBJ databases">
        <title>Draft Genome Sequence of Loktanella cinnabarina Strain XM1, Isolated from Coastal Surface Water.</title>
        <authorList>
            <person name="Ma R."/>
            <person name="Wang J."/>
            <person name="Wang Q."/>
            <person name="Ma Z."/>
            <person name="Li J."/>
            <person name="Chen L."/>
        </authorList>
    </citation>
    <scope>NUCLEOTIDE SEQUENCE [LARGE SCALE GENOMIC DNA]</scope>
    <source>
        <strain evidence="18 19">XM1</strain>
    </source>
</reference>
<evidence type="ECO:0000256" key="5">
    <source>
        <dbReference type="ARBA" id="ARBA00022597"/>
    </source>
</evidence>
<evidence type="ECO:0000256" key="9">
    <source>
        <dbReference type="ARBA" id="ARBA00023065"/>
    </source>
</evidence>
<evidence type="ECO:0000256" key="13">
    <source>
        <dbReference type="ARBA" id="ARBA00023237"/>
    </source>
</evidence>
<keyword evidence="11" id="KW-0472">Membrane</keyword>
<dbReference type="InterPro" id="IPR049712">
    <property type="entry name" value="Poly_export"/>
</dbReference>
<proteinExistence type="inferred from homology"/>
<evidence type="ECO:0000259" key="16">
    <source>
        <dbReference type="Pfam" id="PF02563"/>
    </source>
</evidence>
<dbReference type="PANTHER" id="PTHR33619:SF3">
    <property type="entry name" value="POLYSACCHARIDE EXPORT PROTEIN GFCE-RELATED"/>
    <property type="match status" value="1"/>
</dbReference>
<evidence type="ECO:0000256" key="3">
    <source>
        <dbReference type="ARBA" id="ARBA00022448"/>
    </source>
</evidence>
<keyword evidence="13" id="KW-0998">Cell outer membrane</keyword>
<comment type="caution">
    <text evidence="18">The sequence shown here is derived from an EMBL/GenBank/DDBJ whole genome shotgun (WGS) entry which is preliminary data.</text>
</comment>
<keyword evidence="14" id="KW-0449">Lipoprotein</keyword>
<keyword evidence="6" id="KW-0812">Transmembrane</keyword>
<accession>A0A2G1MJD4</accession>
<dbReference type="GO" id="GO:0015288">
    <property type="term" value="F:porin activity"/>
    <property type="evidence" value="ECO:0007669"/>
    <property type="project" value="UniProtKB-KW"/>
</dbReference>
<protein>
    <submittedName>
        <fullName evidence="18">Sugar ABC transporter substrate-binding protein</fullName>
    </submittedName>
</protein>
<keyword evidence="10" id="KW-0626">Porin</keyword>
<evidence type="ECO:0000256" key="14">
    <source>
        <dbReference type="ARBA" id="ARBA00023288"/>
    </source>
</evidence>
<evidence type="ECO:0000256" key="15">
    <source>
        <dbReference type="SAM" id="MobiDB-lite"/>
    </source>
</evidence>
<sequence length="406" mass="42597">MSARTNGPQADRPPARGRRQTGTGRGDRAVTPLTHRLARGAALAAAIALVAGCGLTPRSGPSKNEIFAGSVLREGDAFVVAVDDRVNRIAGVTPALGFAAAFESAALLGSDTIQPGDVLGLTIWENVDDGLLVPSGQNATVLEEVQVDGAGFVFVPYAGRIRAAGNTPEAIRRIISEKLEAQTPDPQVQVRRLAGDGSTVSVVGDVGAQGVYPIERPTRTLSAMLAAAGGVSVRPELAQVTVTRGGTTGEIWFQDIYEHPRADIALRGGDRILVEADTRDFTALGATGAQELVDFESRNISAIEAIARVGGLNPQLADPTGVFVFRNEPAVIASQITGIPDLVGTQRLVYVLDLTRPNGMFLARDFAIRDDDTVYVTEAPIVEFNRVISGLTGSLTATRAAAESVR</sequence>
<keyword evidence="5" id="KW-0762">Sugar transport</keyword>
<dbReference type="InterPro" id="IPR003715">
    <property type="entry name" value="Poly_export_N"/>
</dbReference>
<dbReference type="Pfam" id="PF02563">
    <property type="entry name" value="Poly_export"/>
    <property type="match status" value="1"/>
</dbReference>
<dbReference type="PANTHER" id="PTHR33619">
    <property type="entry name" value="POLYSACCHARIDE EXPORT PROTEIN GFCE-RELATED"/>
    <property type="match status" value="1"/>
</dbReference>
<feature type="region of interest" description="Disordered" evidence="15">
    <location>
        <begin position="1"/>
        <end position="29"/>
    </location>
</feature>
<gene>
    <name evidence="18" type="ORF">CJ301_03995</name>
</gene>
<evidence type="ECO:0000256" key="7">
    <source>
        <dbReference type="ARBA" id="ARBA00022729"/>
    </source>
</evidence>
<dbReference type="Gene3D" id="3.10.560.10">
    <property type="entry name" value="Outer membrane lipoprotein wza domain like"/>
    <property type="match status" value="2"/>
</dbReference>
<organism evidence="18 19">
    <name type="scientific">Limimaricola cinnabarinus</name>
    <dbReference type="NCBI Taxonomy" id="1125964"/>
    <lineage>
        <taxon>Bacteria</taxon>
        <taxon>Pseudomonadati</taxon>
        <taxon>Pseudomonadota</taxon>
        <taxon>Alphaproteobacteria</taxon>
        <taxon>Rhodobacterales</taxon>
        <taxon>Paracoccaceae</taxon>
        <taxon>Limimaricola</taxon>
    </lineage>
</organism>
<dbReference type="GO" id="GO:0046930">
    <property type="term" value="C:pore complex"/>
    <property type="evidence" value="ECO:0007669"/>
    <property type="project" value="UniProtKB-KW"/>
</dbReference>
<dbReference type="GO" id="GO:0009279">
    <property type="term" value="C:cell outer membrane"/>
    <property type="evidence" value="ECO:0007669"/>
    <property type="project" value="UniProtKB-SubCell"/>
</dbReference>
<dbReference type="OrthoDB" id="7198507at2"/>
<dbReference type="GO" id="GO:0006811">
    <property type="term" value="P:monoatomic ion transport"/>
    <property type="evidence" value="ECO:0007669"/>
    <property type="project" value="UniProtKB-KW"/>
</dbReference>
<dbReference type="Gene3D" id="3.30.1950.10">
    <property type="entry name" value="wza like domain"/>
    <property type="match status" value="1"/>
</dbReference>